<dbReference type="PANTHER" id="PTHR30540">
    <property type="entry name" value="OSMOTIC STRESS POTASSIUM TRANSPORTER"/>
    <property type="match status" value="1"/>
</dbReference>
<evidence type="ECO:0000256" key="4">
    <source>
        <dbReference type="ARBA" id="ARBA00022692"/>
    </source>
</evidence>
<dbReference type="Pfam" id="PF22776">
    <property type="entry name" value="K_trans_C"/>
    <property type="match status" value="1"/>
</dbReference>
<organism evidence="13 14">
    <name type="scientific">Cyclostephanos tholiformis</name>
    <dbReference type="NCBI Taxonomy" id="382380"/>
    <lineage>
        <taxon>Eukaryota</taxon>
        <taxon>Sar</taxon>
        <taxon>Stramenopiles</taxon>
        <taxon>Ochrophyta</taxon>
        <taxon>Bacillariophyta</taxon>
        <taxon>Coscinodiscophyceae</taxon>
        <taxon>Thalassiosirophycidae</taxon>
        <taxon>Stephanodiscales</taxon>
        <taxon>Stephanodiscaceae</taxon>
        <taxon>Cyclostephanos</taxon>
    </lineage>
</organism>
<dbReference type="GO" id="GO:0016020">
    <property type="term" value="C:membrane"/>
    <property type="evidence" value="ECO:0007669"/>
    <property type="project" value="UniProtKB-SubCell"/>
</dbReference>
<evidence type="ECO:0008006" key="15">
    <source>
        <dbReference type="Google" id="ProtNLM"/>
    </source>
</evidence>
<gene>
    <name evidence="13" type="ORF">ACHAXA_007952</name>
</gene>
<evidence type="ECO:0000256" key="1">
    <source>
        <dbReference type="ARBA" id="ARBA00004141"/>
    </source>
</evidence>
<feature type="transmembrane region" description="Helical" evidence="10">
    <location>
        <begin position="284"/>
        <end position="301"/>
    </location>
</feature>
<feature type="transmembrane region" description="Helical" evidence="10">
    <location>
        <begin position="246"/>
        <end position="264"/>
    </location>
</feature>
<feature type="transmembrane region" description="Helical" evidence="10">
    <location>
        <begin position="308"/>
        <end position="333"/>
    </location>
</feature>
<dbReference type="AlphaFoldDB" id="A0ABD3R553"/>
<evidence type="ECO:0000256" key="2">
    <source>
        <dbReference type="ARBA" id="ARBA00022448"/>
    </source>
</evidence>
<feature type="transmembrane region" description="Helical" evidence="10">
    <location>
        <begin position="145"/>
        <end position="166"/>
    </location>
</feature>
<dbReference type="InterPro" id="IPR003855">
    <property type="entry name" value="K+_transporter"/>
</dbReference>
<feature type="domain" description="K+ potassium transporter C-terminal" evidence="12">
    <location>
        <begin position="707"/>
        <end position="885"/>
    </location>
</feature>
<accession>A0ABD3R553</accession>
<name>A0ABD3R553_9STRA</name>
<evidence type="ECO:0000256" key="3">
    <source>
        <dbReference type="ARBA" id="ARBA00022538"/>
    </source>
</evidence>
<reference evidence="13 14" key="1">
    <citation type="submission" date="2024-10" db="EMBL/GenBank/DDBJ databases">
        <title>Updated reference genomes for cyclostephanoid diatoms.</title>
        <authorList>
            <person name="Roberts W.R."/>
            <person name="Alverson A.J."/>
        </authorList>
    </citation>
    <scope>NUCLEOTIDE SEQUENCE [LARGE SCALE GENOMIC DNA]</scope>
    <source>
        <strain evidence="13 14">AJA228-03</strain>
    </source>
</reference>
<evidence type="ECO:0000256" key="9">
    <source>
        <dbReference type="SAM" id="MobiDB-lite"/>
    </source>
</evidence>
<dbReference type="InterPro" id="IPR053951">
    <property type="entry name" value="K_trans_N"/>
</dbReference>
<feature type="domain" description="K+ potassium transporter integral membrane" evidence="11">
    <location>
        <begin position="479"/>
        <end position="645"/>
    </location>
</feature>
<evidence type="ECO:0000256" key="7">
    <source>
        <dbReference type="ARBA" id="ARBA00023065"/>
    </source>
</evidence>
<comment type="subcellular location">
    <subcellularLocation>
        <location evidence="1">Membrane</location>
        <topology evidence="1">Multi-pass membrane protein</topology>
    </subcellularLocation>
</comment>
<evidence type="ECO:0000256" key="10">
    <source>
        <dbReference type="SAM" id="Phobius"/>
    </source>
</evidence>
<feature type="transmembrane region" description="Helical" evidence="10">
    <location>
        <begin position="345"/>
        <end position="362"/>
    </location>
</feature>
<feature type="transmembrane region" description="Helical" evidence="10">
    <location>
        <begin position="560"/>
        <end position="582"/>
    </location>
</feature>
<keyword evidence="2" id="KW-0813">Transport</keyword>
<keyword evidence="3" id="KW-0633">Potassium transport</keyword>
<keyword evidence="6 10" id="KW-1133">Transmembrane helix</keyword>
<feature type="region of interest" description="Disordered" evidence="9">
    <location>
        <begin position="1"/>
        <end position="20"/>
    </location>
</feature>
<keyword evidence="4 10" id="KW-0812">Transmembrane</keyword>
<dbReference type="Proteomes" id="UP001530377">
    <property type="component" value="Unassembled WGS sequence"/>
</dbReference>
<feature type="transmembrane region" description="Helical" evidence="10">
    <location>
        <begin position="369"/>
        <end position="388"/>
    </location>
</feature>
<comment type="caution">
    <text evidence="13">The sequence shown here is derived from an EMBL/GenBank/DDBJ whole genome shotgun (WGS) entry which is preliminary data.</text>
</comment>
<sequence length="926" mass="102402">MTSTVTACSSSPTASDLRPPVWTKQSSRVAFTIAHRQQLSSLREEFLLEDNSQQRSKSVGERSLHLAVSTTSLPWREEEGNIGGVGGEKKGKAESFKNFVALLVGSVGVVFGDIGTSPLYTLNTVLNHIPIFEGDDLETVNRSEVVVAVYCLMFYTLVWVVLIKYVMWVMRVNHHGAGGELAMAQVILGSIDPVLPQGAAPYPIPRHRSSSSTQEEMVAEEKMKNNNDDTNSTPTFTPTNRRQSHTVMTLAIISTSFLIGDGVITPPNTVLGALYSPVLENISTGLNVFISAMVLILIFNVQRYGSKAIGLVNGPIMILWFATLAFLGLLSIVRYPEEARFLARAFNPASLTAFSGTAGKILPIVGFKNAFLCLGSVILCVTGGEALYADLGHFGYRAIMAAWCTVAFPALAIQYYGQCCYVISLGRDITRYPPSDHETEEYQALVQERNLFNTQLITVPGNLVYALAPTESMSYASGQACLWLLTILAVLASIIASQALISGVFSILTQACALDLAPRMNILHTNPNEKGQVFISEANTMMCTACVLIVLIFETSDKLTAAYGIAVAFCMTITDILMIFVMCWVWKFHWIVAIIVALPFVFVDGLFLSSNCLKLALGLHSWVSIIIAVVAWFSLYSHWWSKTHVKEVAHLKLQGGGGERGVYDGDDVAPVQSDLLSTGSMMTAMDVDNLLRLLKESKMLKRMPVAGVFLTPYRKTFPLCLSTLARSMAALPETIILLHLSFSRDKPFVDKRERYDLHCHSEELGVYSLNMYFGYCEPITADHFDVNNSLREIFQAEGYVALQKLAEVQREPTLLMPFHESQDELSLFSRDSHWTYFLGVRKYIPHAKENIFAKLLVYICDFLTRNSKSAIDFFGLSSIDTIEVNCTTIIQSKDHSSGTKETLGESELSEVELAKKEAGEYYEKNE</sequence>
<dbReference type="EMBL" id="JALLPB020000602">
    <property type="protein sequence ID" value="KAL3807662.1"/>
    <property type="molecule type" value="Genomic_DNA"/>
</dbReference>
<protein>
    <recommendedName>
        <fullName evidence="15">Potassium transporter</fullName>
    </recommendedName>
</protein>
<evidence type="ECO:0000256" key="6">
    <source>
        <dbReference type="ARBA" id="ARBA00022989"/>
    </source>
</evidence>
<dbReference type="Pfam" id="PF02705">
    <property type="entry name" value="K_trans"/>
    <property type="match status" value="2"/>
</dbReference>
<feature type="transmembrane region" description="Helical" evidence="10">
    <location>
        <begin position="588"/>
        <end position="608"/>
    </location>
</feature>
<proteinExistence type="predicted"/>
<evidence type="ECO:0000256" key="5">
    <source>
        <dbReference type="ARBA" id="ARBA00022958"/>
    </source>
</evidence>
<keyword evidence="7" id="KW-0406">Ion transport</keyword>
<feature type="transmembrane region" description="Helical" evidence="10">
    <location>
        <begin position="531"/>
        <end position="553"/>
    </location>
</feature>
<feature type="transmembrane region" description="Helical" evidence="10">
    <location>
        <begin position="99"/>
        <end position="120"/>
    </location>
</feature>
<dbReference type="InterPro" id="IPR053952">
    <property type="entry name" value="K_trans_C"/>
</dbReference>
<feature type="domain" description="K+ potassium transporter integral membrane" evidence="11">
    <location>
        <begin position="103"/>
        <end position="424"/>
    </location>
</feature>
<keyword evidence="14" id="KW-1185">Reference proteome</keyword>
<feature type="compositionally biased region" description="Polar residues" evidence="9">
    <location>
        <begin position="1"/>
        <end position="14"/>
    </location>
</feature>
<keyword evidence="5" id="KW-0630">Potassium</keyword>
<feature type="transmembrane region" description="Helical" evidence="10">
    <location>
        <begin position="615"/>
        <end position="636"/>
    </location>
</feature>
<dbReference type="PANTHER" id="PTHR30540:SF83">
    <property type="entry name" value="K+ POTASSIUM TRANSPORTER"/>
    <property type="match status" value="1"/>
</dbReference>
<feature type="transmembrane region" description="Helical" evidence="10">
    <location>
        <begin position="482"/>
        <end position="511"/>
    </location>
</feature>
<feature type="transmembrane region" description="Helical" evidence="10">
    <location>
        <begin position="394"/>
        <end position="417"/>
    </location>
</feature>
<dbReference type="GO" id="GO:0006813">
    <property type="term" value="P:potassium ion transport"/>
    <property type="evidence" value="ECO:0007669"/>
    <property type="project" value="UniProtKB-KW"/>
</dbReference>
<evidence type="ECO:0000313" key="14">
    <source>
        <dbReference type="Proteomes" id="UP001530377"/>
    </source>
</evidence>
<evidence type="ECO:0000259" key="11">
    <source>
        <dbReference type="Pfam" id="PF02705"/>
    </source>
</evidence>
<evidence type="ECO:0000259" key="12">
    <source>
        <dbReference type="Pfam" id="PF22776"/>
    </source>
</evidence>
<evidence type="ECO:0000313" key="13">
    <source>
        <dbReference type="EMBL" id="KAL3807662.1"/>
    </source>
</evidence>
<evidence type="ECO:0000256" key="8">
    <source>
        <dbReference type="ARBA" id="ARBA00023136"/>
    </source>
</evidence>
<keyword evidence="8 10" id="KW-0472">Membrane</keyword>